<accession>A0AAN8Q5Y6</accession>
<feature type="region of interest" description="Disordered" evidence="10">
    <location>
        <begin position="137"/>
        <end position="165"/>
    </location>
</feature>
<keyword evidence="4" id="KW-0547">Nucleotide-binding</keyword>
<dbReference type="PANTHER" id="PTHR47167:SF4">
    <property type="entry name" value="SERINE_THREONINE-PROTEIN KINASE TAO"/>
    <property type="match status" value="1"/>
</dbReference>
<organism evidence="11 12">
    <name type="scientific">Patella caerulea</name>
    <name type="common">Rayed Mediterranean limpet</name>
    <dbReference type="NCBI Taxonomy" id="87958"/>
    <lineage>
        <taxon>Eukaryota</taxon>
        <taxon>Metazoa</taxon>
        <taxon>Spiralia</taxon>
        <taxon>Lophotrochozoa</taxon>
        <taxon>Mollusca</taxon>
        <taxon>Gastropoda</taxon>
        <taxon>Patellogastropoda</taxon>
        <taxon>Patelloidea</taxon>
        <taxon>Patellidae</taxon>
        <taxon>Patella</taxon>
    </lineage>
</organism>
<gene>
    <name evidence="11" type="ORF">SNE40_003894</name>
</gene>
<dbReference type="Proteomes" id="UP001347796">
    <property type="component" value="Unassembled WGS sequence"/>
</dbReference>
<dbReference type="GO" id="GO:0004674">
    <property type="term" value="F:protein serine/threonine kinase activity"/>
    <property type="evidence" value="ECO:0007669"/>
    <property type="project" value="UniProtKB-KW"/>
</dbReference>
<sequence>MRKLALLGEQYEQSIAEMLQQQNVRLDEAQLAEANELKQRLQQELEILIAYQSKLKMQAESQHQKERKQLEERVSLRRALLEQKMDGERMIFEKEEKERLRHQLQKQERELHDFDVETAAKGLNALEVADASLREFDNDTNSVRGSMLSLSGSSSTSSFSSQTPL</sequence>
<dbReference type="PANTHER" id="PTHR47167">
    <property type="entry name" value="SERINE/THREONINE-PROTEIN KINASE TAO1-LIKE PROTEIN"/>
    <property type="match status" value="1"/>
</dbReference>
<dbReference type="InterPro" id="IPR051234">
    <property type="entry name" value="TAO_STE20_kinase"/>
</dbReference>
<evidence type="ECO:0000256" key="2">
    <source>
        <dbReference type="ARBA" id="ARBA00022527"/>
    </source>
</evidence>
<protein>
    <recommendedName>
        <fullName evidence="1">non-specific serine/threonine protein kinase</fullName>
        <ecNumber evidence="1">2.7.11.1</ecNumber>
    </recommendedName>
</protein>
<comment type="catalytic activity">
    <reaction evidence="7">
        <text>L-threonyl-[protein] + ATP = O-phospho-L-threonyl-[protein] + ADP + H(+)</text>
        <dbReference type="Rhea" id="RHEA:46608"/>
        <dbReference type="Rhea" id="RHEA-COMP:11060"/>
        <dbReference type="Rhea" id="RHEA-COMP:11605"/>
        <dbReference type="ChEBI" id="CHEBI:15378"/>
        <dbReference type="ChEBI" id="CHEBI:30013"/>
        <dbReference type="ChEBI" id="CHEBI:30616"/>
        <dbReference type="ChEBI" id="CHEBI:61977"/>
        <dbReference type="ChEBI" id="CHEBI:456216"/>
        <dbReference type="EC" id="2.7.11.1"/>
    </reaction>
</comment>
<evidence type="ECO:0000256" key="4">
    <source>
        <dbReference type="ARBA" id="ARBA00022741"/>
    </source>
</evidence>
<evidence type="ECO:0000256" key="9">
    <source>
        <dbReference type="SAM" id="Coils"/>
    </source>
</evidence>
<name>A0AAN8Q5Y6_PATCE</name>
<evidence type="ECO:0000256" key="6">
    <source>
        <dbReference type="ARBA" id="ARBA00022840"/>
    </source>
</evidence>
<dbReference type="GO" id="GO:0005524">
    <property type="term" value="F:ATP binding"/>
    <property type="evidence" value="ECO:0007669"/>
    <property type="project" value="UniProtKB-KW"/>
</dbReference>
<evidence type="ECO:0000256" key="10">
    <source>
        <dbReference type="SAM" id="MobiDB-lite"/>
    </source>
</evidence>
<comment type="catalytic activity">
    <reaction evidence="8">
        <text>L-seryl-[protein] + ATP = O-phospho-L-seryl-[protein] + ADP + H(+)</text>
        <dbReference type="Rhea" id="RHEA:17989"/>
        <dbReference type="Rhea" id="RHEA-COMP:9863"/>
        <dbReference type="Rhea" id="RHEA-COMP:11604"/>
        <dbReference type="ChEBI" id="CHEBI:15378"/>
        <dbReference type="ChEBI" id="CHEBI:29999"/>
        <dbReference type="ChEBI" id="CHEBI:30616"/>
        <dbReference type="ChEBI" id="CHEBI:83421"/>
        <dbReference type="ChEBI" id="CHEBI:456216"/>
        <dbReference type="EC" id="2.7.11.1"/>
    </reaction>
</comment>
<dbReference type="EMBL" id="JAZGQO010000002">
    <property type="protein sequence ID" value="KAK6192425.1"/>
    <property type="molecule type" value="Genomic_DNA"/>
</dbReference>
<evidence type="ECO:0000256" key="5">
    <source>
        <dbReference type="ARBA" id="ARBA00022777"/>
    </source>
</evidence>
<keyword evidence="5" id="KW-0418">Kinase</keyword>
<dbReference type="AlphaFoldDB" id="A0AAN8Q5Y6"/>
<comment type="caution">
    <text evidence="11">The sequence shown here is derived from an EMBL/GenBank/DDBJ whole genome shotgun (WGS) entry which is preliminary data.</text>
</comment>
<dbReference type="EC" id="2.7.11.1" evidence="1"/>
<keyword evidence="12" id="KW-1185">Reference proteome</keyword>
<evidence type="ECO:0000256" key="7">
    <source>
        <dbReference type="ARBA" id="ARBA00047899"/>
    </source>
</evidence>
<feature type="compositionally biased region" description="Low complexity" evidence="10">
    <location>
        <begin position="142"/>
        <end position="165"/>
    </location>
</feature>
<evidence type="ECO:0000313" key="12">
    <source>
        <dbReference type="Proteomes" id="UP001347796"/>
    </source>
</evidence>
<keyword evidence="9" id="KW-0175">Coiled coil</keyword>
<evidence type="ECO:0000256" key="8">
    <source>
        <dbReference type="ARBA" id="ARBA00048679"/>
    </source>
</evidence>
<dbReference type="GO" id="GO:0005737">
    <property type="term" value="C:cytoplasm"/>
    <property type="evidence" value="ECO:0007669"/>
    <property type="project" value="TreeGrafter"/>
</dbReference>
<evidence type="ECO:0000313" key="11">
    <source>
        <dbReference type="EMBL" id="KAK6192425.1"/>
    </source>
</evidence>
<feature type="coiled-coil region" evidence="9">
    <location>
        <begin position="90"/>
        <end position="117"/>
    </location>
</feature>
<evidence type="ECO:0000256" key="1">
    <source>
        <dbReference type="ARBA" id="ARBA00012513"/>
    </source>
</evidence>
<proteinExistence type="predicted"/>
<keyword evidence="3" id="KW-0808">Transferase</keyword>
<keyword evidence="2" id="KW-0723">Serine/threonine-protein kinase</keyword>
<reference evidence="11 12" key="1">
    <citation type="submission" date="2024-01" db="EMBL/GenBank/DDBJ databases">
        <title>The genome of the rayed Mediterranean limpet Patella caerulea (Linnaeus, 1758).</title>
        <authorList>
            <person name="Anh-Thu Weber A."/>
            <person name="Halstead-Nussloch G."/>
        </authorList>
    </citation>
    <scope>NUCLEOTIDE SEQUENCE [LARGE SCALE GENOMIC DNA]</scope>
    <source>
        <strain evidence="11">AATW-2023a</strain>
        <tissue evidence="11">Whole specimen</tissue>
    </source>
</reference>
<evidence type="ECO:0000256" key="3">
    <source>
        <dbReference type="ARBA" id="ARBA00022679"/>
    </source>
</evidence>
<keyword evidence="6" id="KW-0067">ATP-binding</keyword>
<feature type="coiled-coil region" evidence="9">
    <location>
        <begin position="24"/>
        <end position="54"/>
    </location>
</feature>